<sequence>MAGTRGIARLRGEQFHNKIMRNNHFDSANKISETYLDIQFHNHREILEDTKIDVFVQANNKEVKGASQIDVTADIGARSISTGVDVEGVVLTEKVQLRLTGSDTPIGDADSDVVYGRLEEAGGVFTLKFFSMEKGAEQPYTFDNKAENIDYRFVIRTNLSVIPVDAIVKGGAGFVEGATDARAYMNLVQLMKDIYGKGGTLDNDGNANLATSLVQQITDEESARKNADKAIRDDLAATTGASIVGVVNDPNYTGLTVQTVLTDLAKRIKTVEHGSDKEVVDAHNRDVESKNGLFPKASFTSLKERLIDIENKTDIRTKELDDRIVLLETEEEEEFYEAKGGETNYSLTKGLAKDKSVLVAINGQIQVPTVNFEFKRDASNRIVGIDFAPDALKVTDGIPDLLYIRYKKSV</sequence>
<name>A0A075RA38_BRELA</name>
<protein>
    <submittedName>
        <fullName evidence="1">Uncharacterized protein</fullName>
    </submittedName>
</protein>
<proteinExistence type="predicted"/>
<accession>A0A075RA38</accession>
<dbReference type="EMBL" id="CP007806">
    <property type="protein sequence ID" value="AIG26410.1"/>
    <property type="molecule type" value="Genomic_DNA"/>
</dbReference>
<evidence type="ECO:0000313" key="1">
    <source>
        <dbReference type="EMBL" id="AIG26410.1"/>
    </source>
</evidence>
<organism evidence="1 2">
    <name type="scientific">Brevibacillus laterosporus LMG 15441</name>
    <dbReference type="NCBI Taxonomy" id="1042163"/>
    <lineage>
        <taxon>Bacteria</taxon>
        <taxon>Bacillati</taxon>
        <taxon>Bacillota</taxon>
        <taxon>Bacilli</taxon>
        <taxon>Bacillales</taxon>
        <taxon>Paenibacillaceae</taxon>
        <taxon>Brevibacillus</taxon>
    </lineage>
</organism>
<reference evidence="1 2" key="1">
    <citation type="journal article" date="2011" name="J. Bacteriol.">
        <title>Genome sequence of Brevibacillus laterosporus LMG 15441, a pathogen of invertebrates.</title>
        <authorList>
            <person name="Djukic M."/>
            <person name="Poehlein A."/>
            <person name="Thurmer A."/>
            <person name="Daniel R."/>
        </authorList>
    </citation>
    <scope>NUCLEOTIDE SEQUENCE [LARGE SCALE GENOMIC DNA]</scope>
    <source>
        <strain evidence="1 2">LMG 15441</strain>
    </source>
</reference>
<keyword evidence="2" id="KW-1185">Reference proteome</keyword>
<dbReference type="eggNOG" id="ENOG5033R4Z">
    <property type="taxonomic scope" value="Bacteria"/>
</dbReference>
<dbReference type="HOGENOM" id="CLU_677649_0_0_9"/>
<dbReference type="RefSeq" id="WP_003337267.1">
    <property type="nucleotide sequence ID" value="NZ_CP007806.1"/>
</dbReference>
<gene>
    <name evidence="1" type="ORF">BRLA_c020890</name>
</gene>
<dbReference type="KEGG" id="blr:BRLA_c020890"/>
<dbReference type="Proteomes" id="UP000005850">
    <property type="component" value="Chromosome"/>
</dbReference>
<evidence type="ECO:0000313" key="2">
    <source>
        <dbReference type="Proteomes" id="UP000005850"/>
    </source>
</evidence>
<dbReference type="STRING" id="1042163.BRLA_c020890"/>
<dbReference type="AlphaFoldDB" id="A0A075RA38"/>